<keyword evidence="2" id="KW-0732">Signal</keyword>
<dbReference type="AlphaFoldDB" id="A0A8J5I778"/>
<protein>
    <submittedName>
        <fullName evidence="3">Uncharacterized protein</fullName>
    </submittedName>
</protein>
<evidence type="ECO:0000313" key="3">
    <source>
        <dbReference type="EMBL" id="KAG6528775.1"/>
    </source>
</evidence>
<reference evidence="3 4" key="1">
    <citation type="submission" date="2020-08" db="EMBL/GenBank/DDBJ databases">
        <title>Plant Genome Project.</title>
        <authorList>
            <person name="Zhang R.-G."/>
        </authorList>
    </citation>
    <scope>NUCLEOTIDE SEQUENCE [LARGE SCALE GENOMIC DNA]</scope>
    <source>
        <tissue evidence="3">Rhizome</tissue>
    </source>
</reference>
<evidence type="ECO:0000313" key="4">
    <source>
        <dbReference type="Proteomes" id="UP000734854"/>
    </source>
</evidence>
<feature type="region of interest" description="Disordered" evidence="1">
    <location>
        <begin position="294"/>
        <end position="323"/>
    </location>
</feature>
<feature type="region of interest" description="Disordered" evidence="1">
    <location>
        <begin position="385"/>
        <end position="409"/>
    </location>
</feature>
<sequence>MANRFHAIIFISLLFAFLSSVNIVVSSPDIVNLDNGAHVEADGLHILIDPNARDGELDEVLPDLDAFDLGEGAIRDMLSDGLFIVDEVAELDIAWVLELDLEGAIVDEGVVLGRIGKEALGEAELLEELVNFEGASIEEEGFGIYQAQVEAKQREKPKLTLAVANSALDRRGLLQPLVPAIGDVLEHLPREFLAEEARVELDGIRLLDGPDVGDGEPGEELLDLDALDLGDGAVRDMPGNSLCVGDEVGELDIAWLLEPDLEGAVVGEGVVIGQMGKEALGEAELLEEIVNFRGRSGRGDQQEEEGSDGEEAEGDRHGFRLGTRASRSNLDSLRLFIIQKKGGFRDFGPPPAIKEIFSPSPALRRRRRSRRRSLLLLLSSLAGSLRAHSSPPRRQPPRAQQPSSPAASACTAAFLAGSHHAHSRSSPVASARTAALLAGSLRVHSSLPRRQPPRAQQILAGSLRAHSSPLAGSLRAPPPAATITFPRGHSRRRQPLLPSPASIAATGSQRCLFPRPQSPLTAASSPSRIYCRCL</sequence>
<proteinExistence type="predicted"/>
<gene>
    <name evidence="3" type="ORF">ZIOFF_010960</name>
</gene>
<organism evidence="3 4">
    <name type="scientific">Zingiber officinale</name>
    <name type="common">Ginger</name>
    <name type="synonym">Amomum zingiber</name>
    <dbReference type="NCBI Taxonomy" id="94328"/>
    <lineage>
        <taxon>Eukaryota</taxon>
        <taxon>Viridiplantae</taxon>
        <taxon>Streptophyta</taxon>
        <taxon>Embryophyta</taxon>
        <taxon>Tracheophyta</taxon>
        <taxon>Spermatophyta</taxon>
        <taxon>Magnoliopsida</taxon>
        <taxon>Liliopsida</taxon>
        <taxon>Zingiberales</taxon>
        <taxon>Zingiberaceae</taxon>
        <taxon>Zingiber</taxon>
    </lineage>
</organism>
<name>A0A8J5I778_ZINOF</name>
<keyword evidence="4" id="KW-1185">Reference proteome</keyword>
<evidence type="ECO:0000256" key="1">
    <source>
        <dbReference type="SAM" id="MobiDB-lite"/>
    </source>
</evidence>
<comment type="caution">
    <text evidence="3">The sequence shown here is derived from an EMBL/GenBank/DDBJ whole genome shotgun (WGS) entry which is preliminary data.</text>
</comment>
<feature type="signal peptide" evidence="2">
    <location>
        <begin position="1"/>
        <end position="26"/>
    </location>
</feature>
<dbReference type="Proteomes" id="UP000734854">
    <property type="component" value="Unassembled WGS sequence"/>
</dbReference>
<dbReference type="EMBL" id="JACMSC010000003">
    <property type="protein sequence ID" value="KAG6528775.1"/>
    <property type="molecule type" value="Genomic_DNA"/>
</dbReference>
<feature type="chain" id="PRO_5035186015" evidence="2">
    <location>
        <begin position="27"/>
        <end position="534"/>
    </location>
</feature>
<evidence type="ECO:0000256" key="2">
    <source>
        <dbReference type="SAM" id="SignalP"/>
    </source>
</evidence>
<feature type="compositionally biased region" description="Acidic residues" evidence="1">
    <location>
        <begin position="302"/>
        <end position="313"/>
    </location>
</feature>
<accession>A0A8J5I778</accession>